<dbReference type="Pfam" id="PF00589">
    <property type="entry name" value="Phage_integrase"/>
    <property type="match status" value="1"/>
</dbReference>
<organism evidence="7 8">
    <name type="scientific">Pelagibius litoralis</name>
    <dbReference type="NCBI Taxonomy" id="374515"/>
    <lineage>
        <taxon>Bacteria</taxon>
        <taxon>Pseudomonadati</taxon>
        <taxon>Pseudomonadota</taxon>
        <taxon>Alphaproteobacteria</taxon>
        <taxon>Rhodospirillales</taxon>
        <taxon>Rhodovibrionaceae</taxon>
        <taxon>Pelagibius</taxon>
    </lineage>
</organism>
<comment type="caution">
    <text evidence="7">The sequence shown here is derived from an EMBL/GenBank/DDBJ whole genome shotgun (WGS) entry which is preliminary data.</text>
</comment>
<feature type="domain" description="Core-binding (CB)" evidence="6">
    <location>
        <begin position="84"/>
        <end position="159"/>
    </location>
</feature>
<dbReference type="PROSITE" id="PS51900">
    <property type="entry name" value="CB"/>
    <property type="match status" value="1"/>
</dbReference>
<keyword evidence="1" id="KW-0229">DNA integration</keyword>
<dbReference type="RefSeq" id="WP_167227685.1">
    <property type="nucleotide sequence ID" value="NZ_JAAQPH010000016.1"/>
</dbReference>
<accession>A0A967F0G6</accession>
<evidence type="ECO:0000313" key="8">
    <source>
        <dbReference type="Proteomes" id="UP000761264"/>
    </source>
</evidence>
<protein>
    <submittedName>
        <fullName evidence="7">Site-specific integrase</fullName>
    </submittedName>
</protein>
<evidence type="ECO:0000256" key="2">
    <source>
        <dbReference type="ARBA" id="ARBA00023125"/>
    </source>
</evidence>
<evidence type="ECO:0000313" key="7">
    <source>
        <dbReference type="EMBL" id="NIA70748.1"/>
    </source>
</evidence>
<name>A0A967F0G6_9PROT</name>
<evidence type="ECO:0000259" key="6">
    <source>
        <dbReference type="PROSITE" id="PS51900"/>
    </source>
</evidence>
<dbReference type="InterPro" id="IPR044068">
    <property type="entry name" value="CB"/>
</dbReference>
<dbReference type="InterPro" id="IPR013762">
    <property type="entry name" value="Integrase-like_cat_sf"/>
</dbReference>
<keyword evidence="3" id="KW-0233">DNA recombination</keyword>
<keyword evidence="2 4" id="KW-0238">DNA-binding</keyword>
<feature type="domain" description="Tyr recombinase" evidence="5">
    <location>
        <begin position="181"/>
        <end position="376"/>
    </location>
</feature>
<proteinExistence type="predicted"/>
<dbReference type="GO" id="GO:0015074">
    <property type="term" value="P:DNA integration"/>
    <property type="evidence" value="ECO:0007669"/>
    <property type="project" value="UniProtKB-KW"/>
</dbReference>
<dbReference type="GO" id="GO:0003677">
    <property type="term" value="F:DNA binding"/>
    <property type="evidence" value="ECO:0007669"/>
    <property type="project" value="UniProtKB-UniRule"/>
</dbReference>
<gene>
    <name evidence="7" type="ORF">HBA54_19290</name>
</gene>
<reference evidence="7" key="1">
    <citation type="submission" date="2020-03" db="EMBL/GenBank/DDBJ databases">
        <title>Genome of Pelagibius litoralis DSM 21314T.</title>
        <authorList>
            <person name="Wang G."/>
        </authorList>
    </citation>
    <scope>NUCLEOTIDE SEQUENCE</scope>
    <source>
        <strain evidence="7">DSM 21314</strain>
    </source>
</reference>
<dbReference type="Gene3D" id="1.10.443.10">
    <property type="entry name" value="Intergrase catalytic core"/>
    <property type="match status" value="1"/>
</dbReference>
<evidence type="ECO:0000256" key="3">
    <source>
        <dbReference type="ARBA" id="ARBA00023172"/>
    </source>
</evidence>
<dbReference type="Gene3D" id="1.10.150.130">
    <property type="match status" value="1"/>
</dbReference>
<dbReference type="InterPro" id="IPR011010">
    <property type="entry name" value="DNA_brk_join_enz"/>
</dbReference>
<keyword evidence="8" id="KW-1185">Reference proteome</keyword>
<dbReference type="EMBL" id="JAAQPH010000016">
    <property type="protein sequence ID" value="NIA70748.1"/>
    <property type="molecule type" value="Genomic_DNA"/>
</dbReference>
<dbReference type="InterPro" id="IPR010998">
    <property type="entry name" value="Integrase_recombinase_N"/>
</dbReference>
<evidence type="ECO:0000256" key="1">
    <source>
        <dbReference type="ARBA" id="ARBA00022908"/>
    </source>
</evidence>
<sequence>MDGKSVSAASRGDQNRVSGLQVKTEGKKLWLKGTVRAGKKSRRIRESTGLDCRTRGARQLAESLRITREKEVLDELVHGSVPAVTFSTAAAGYLKTVPNLGKTDHDNVKALIKRFGGVVVSALSAEDINAFYDDRYPKHAASTIQRHQTSLRSILSHAQEQGWLALPPPYARPKTTIKKGKHANKMFLPGEGERIVDAADIRGQAILATLFVTGARVAQALYLPKESFILAPGRSRIFFPDSKNDNAYDRALHDYARQKIEAWLEERGDDDEPALFLTDKGLPYAPRRASGGQIRKLFNSARDKAVASLKAAGERDRARFLSSATPHWMRHNFANQVRAAGGDVKDVMDAGMWEDERIVIRHYFGDAPKRVEAMTRGLGFGSFVTGSKKKA</sequence>
<evidence type="ECO:0000256" key="4">
    <source>
        <dbReference type="PROSITE-ProRule" id="PRU01248"/>
    </source>
</evidence>
<dbReference type="PROSITE" id="PS51898">
    <property type="entry name" value="TYR_RECOMBINASE"/>
    <property type="match status" value="1"/>
</dbReference>
<dbReference type="SUPFAM" id="SSF56349">
    <property type="entry name" value="DNA breaking-rejoining enzymes"/>
    <property type="match status" value="1"/>
</dbReference>
<dbReference type="CDD" id="cd00397">
    <property type="entry name" value="DNA_BRE_C"/>
    <property type="match status" value="1"/>
</dbReference>
<evidence type="ECO:0000259" key="5">
    <source>
        <dbReference type="PROSITE" id="PS51898"/>
    </source>
</evidence>
<dbReference type="AlphaFoldDB" id="A0A967F0G6"/>
<dbReference type="Proteomes" id="UP000761264">
    <property type="component" value="Unassembled WGS sequence"/>
</dbReference>
<dbReference type="InterPro" id="IPR002104">
    <property type="entry name" value="Integrase_catalytic"/>
</dbReference>
<dbReference type="GO" id="GO:0006310">
    <property type="term" value="P:DNA recombination"/>
    <property type="evidence" value="ECO:0007669"/>
    <property type="project" value="UniProtKB-KW"/>
</dbReference>